<dbReference type="RefSeq" id="WP_369244996.1">
    <property type="nucleotide sequence ID" value="NZ_CP163443.1"/>
</dbReference>
<organism evidence="2">
    <name type="scientific">Streptomyces sp. R41</name>
    <dbReference type="NCBI Taxonomy" id="3238632"/>
    <lineage>
        <taxon>Bacteria</taxon>
        <taxon>Bacillati</taxon>
        <taxon>Actinomycetota</taxon>
        <taxon>Actinomycetes</taxon>
        <taxon>Kitasatosporales</taxon>
        <taxon>Streptomycetaceae</taxon>
        <taxon>Streptomyces</taxon>
    </lineage>
</organism>
<gene>
    <name evidence="2" type="ORF">AB5J53_08455</name>
</gene>
<reference evidence="2" key="1">
    <citation type="submission" date="2024-07" db="EMBL/GenBank/DDBJ databases">
        <authorList>
            <person name="Yu S.T."/>
        </authorList>
    </citation>
    <scope>NUCLEOTIDE SEQUENCE</scope>
    <source>
        <strain evidence="2">R41</strain>
    </source>
</reference>
<sequence>MAATVGLLILGLAAAVASLVLRSAVFLAKVDKHGQEGAVGPAVHVSGNIPPAAASNPGSITPEVETEDTTEVWE</sequence>
<proteinExistence type="predicted"/>
<name>A0AB39R9B7_9ACTN</name>
<feature type="region of interest" description="Disordered" evidence="1">
    <location>
        <begin position="50"/>
        <end position="74"/>
    </location>
</feature>
<protein>
    <recommendedName>
        <fullName evidence="3">Secreted protein</fullName>
    </recommendedName>
</protein>
<evidence type="ECO:0000313" key="2">
    <source>
        <dbReference type="EMBL" id="XDQ51677.1"/>
    </source>
</evidence>
<evidence type="ECO:0000256" key="1">
    <source>
        <dbReference type="SAM" id="MobiDB-lite"/>
    </source>
</evidence>
<evidence type="ECO:0008006" key="3">
    <source>
        <dbReference type="Google" id="ProtNLM"/>
    </source>
</evidence>
<accession>A0AB39R9B7</accession>
<feature type="compositionally biased region" description="Acidic residues" evidence="1">
    <location>
        <begin position="64"/>
        <end position="74"/>
    </location>
</feature>
<dbReference type="AlphaFoldDB" id="A0AB39R9B7"/>
<dbReference type="EMBL" id="CP163443">
    <property type="protein sequence ID" value="XDQ51677.1"/>
    <property type="molecule type" value="Genomic_DNA"/>
</dbReference>